<dbReference type="Gene3D" id="3.30.920.30">
    <property type="entry name" value="Hypothetical protein"/>
    <property type="match status" value="1"/>
</dbReference>
<evidence type="ECO:0000313" key="2">
    <source>
        <dbReference type="Proteomes" id="UP000591948"/>
    </source>
</evidence>
<dbReference type="Proteomes" id="UP000591948">
    <property type="component" value="Unassembled WGS sequence"/>
</dbReference>
<dbReference type="GO" id="GO:0004519">
    <property type="term" value="F:endonuclease activity"/>
    <property type="evidence" value="ECO:0007669"/>
    <property type="project" value="UniProtKB-KW"/>
</dbReference>
<keyword evidence="2" id="KW-1185">Reference proteome</keyword>
<dbReference type="GO" id="GO:0003729">
    <property type="term" value="F:mRNA binding"/>
    <property type="evidence" value="ECO:0007669"/>
    <property type="project" value="InterPro"/>
</dbReference>
<dbReference type="SUPFAM" id="SSF54786">
    <property type="entry name" value="YcfA/nrd intein domain"/>
    <property type="match status" value="1"/>
</dbReference>
<organism evidence="1 2">
    <name type="scientific">Candidatus Hakubella thermalkaliphila</name>
    <dbReference type="NCBI Taxonomy" id="2754717"/>
    <lineage>
        <taxon>Bacteria</taxon>
        <taxon>Bacillati</taxon>
        <taxon>Actinomycetota</taxon>
        <taxon>Actinomycetota incertae sedis</taxon>
        <taxon>Candidatus Hakubellales</taxon>
        <taxon>Candidatus Hakubellaceae</taxon>
        <taxon>Candidatus Hakubella</taxon>
    </lineage>
</organism>
<dbReference type="Pfam" id="PF07927">
    <property type="entry name" value="HicA_toxin"/>
    <property type="match status" value="1"/>
</dbReference>
<accession>A0A6V8P2B4</accession>
<protein>
    <submittedName>
        <fullName evidence="1">Uncharacterized protein</fullName>
    </submittedName>
</protein>
<name>A0A6V8P2B4_9ACTN</name>
<comment type="caution">
    <text evidence="1">The sequence shown here is derived from an EMBL/GenBank/DDBJ whole genome shotgun (WGS) entry which is preliminary data.</text>
</comment>
<gene>
    <name evidence="1" type="ORF">HKBW3S33_00077</name>
</gene>
<dbReference type="InterPro" id="IPR012933">
    <property type="entry name" value="HicA_mRNA_interferase"/>
</dbReference>
<dbReference type="PANTHER" id="PTHR34873">
    <property type="entry name" value="SSR1766 PROTEIN"/>
    <property type="match status" value="1"/>
</dbReference>
<sequence>MTELPQANGREVIRALEKAEFFVKRHRGSHAVVVHKHDLMRRAIVPVHGSKDVKPGTLRAILRGAHLTVKEFKELLR</sequence>
<proteinExistence type="predicted"/>
<reference evidence="1 2" key="1">
    <citation type="journal article" date="2020" name="Front. Microbiol.">
        <title>Single-cell genomics of novel Actinobacteria with the Wood-Ljungdahl pathway discovered in a serpentinizing system.</title>
        <authorList>
            <person name="Merino N."/>
            <person name="Kawai M."/>
            <person name="Boyd E.S."/>
            <person name="Colman D.R."/>
            <person name="McGlynn S.E."/>
            <person name="Nealson K.H."/>
            <person name="Kurokawa K."/>
            <person name="Hongoh Y."/>
        </authorList>
    </citation>
    <scope>NUCLEOTIDE SEQUENCE [LARGE SCALE GENOMIC DNA]</scope>
    <source>
        <strain evidence="1 2">S33</strain>
    </source>
</reference>
<evidence type="ECO:0000313" key="1">
    <source>
        <dbReference type="EMBL" id="GFP26662.1"/>
    </source>
</evidence>
<dbReference type="EMBL" id="BLRY01000002">
    <property type="protein sequence ID" value="GFP26662.1"/>
    <property type="molecule type" value="Genomic_DNA"/>
</dbReference>
<dbReference type="PANTHER" id="PTHR34873:SF3">
    <property type="entry name" value="ADDICTION MODULE TOXIN, HICA FAMILY"/>
    <property type="match status" value="1"/>
</dbReference>
<dbReference type="GO" id="GO:0016787">
    <property type="term" value="F:hydrolase activity"/>
    <property type="evidence" value="ECO:0007669"/>
    <property type="project" value="UniProtKB-KW"/>
</dbReference>
<dbReference type="InterPro" id="IPR038570">
    <property type="entry name" value="HicA_sf"/>
</dbReference>